<name>A0ACB9XRE4_CHAAC</name>
<evidence type="ECO:0000313" key="1">
    <source>
        <dbReference type="EMBL" id="KAI4830051.1"/>
    </source>
</evidence>
<keyword evidence="2" id="KW-1185">Reference proteome</keyword>
<organism evidence="1 2">
    <name type="scientific">Chaenocephalus aceratus</name>
    <name type="common">Blackfin icefish</name>
    <name type="synonym">Chaenichthys aceratus</name>
    <dbReference type="NCBI Taxonomy" id="36190"/>
    <lineage>
        <taxon>Eukaryota</taxon>
        <taxon>Metazoa</taxon>
        <taxon>Chordata</taxon>
        <taxon>Craniata</taxon>
        <taxon>Vertebrata</taxon>
        <taxon>Euteleostomi</taxon>
        <taxon>Actinopterygii</taxon>
        <taxon>Neopterygii</taxon>
        <taxon>Teleostei</taxon>
        <taxon>Neoteleostei</taxon>
        <taxon>Acanthomorphata</taxon>
        <taxon>Eupercaria</taxon>
        <taxon>Perciformes</taxon>
        <taxon>Notothenioidei</taxon>
        <taxon>Channichthyidae</taxon>
        <taxon>Chaenocephalus</taxon>
    </lineage>
</organism>
<feature type="non-terminal residue" evidence="1">
    <location>
        <position position="105"/>
    </location>
</feature>
<dbReference type="Proteomes" id="UP001057452">
    <property type="component" value="Chromosome 3"/>
</dbReference>
<evidence type="ECO:0000313" key="2">
    <source>
        <dbReference type="Proteomes" id="UP001057452"/>
    </source>
</evidence>
<proteinExistence type="predicted"/>
<comment type="caution">
    <text evidence="1">The sequence shown here is derived from an EMBL/GenBank/DDBJ whole genome shotgun (WGS) entry which is preliminary data.</text>
</comment>
<protein>
    <submittedName>
        <fullName evidence="1">Uncharacterized protein</fullName>
    </submittedName>
</protein>
<reference evidence="1" key="1">
    <citation type="submission" date="2022-05" db="EMBL/GenBank/DDBJ databases">
        <title>Chromosome-level genome of Chaenocephalus aceratus.</title>
        <authorList>
            <person name="Park H."/>
        </authorList>
    </citation>
    <scope>NUCLEOTIDE SEQUENCE</scope>
    <source>
        <strain evidence="1">KU_202001</strain>
    </source>
</reference>
<accession>A0ACB9XRE4</accession>
<gene>
    <name evidence="1" type="ORF">KUCAC02_001705</name>
</gene>
<dbReference type="EMBL" id="CM043787">
    <property type="protein sequence ID" value="KAI4830051.1"/>
    <property type="molecule type" value="Genomic_DNA"/>
</dbReference>
<sequence length="105" mass="11704">MSVSLQRKGDRLDKHQEVPAILRGGWELDASGEGRGNPLFVKALQLLIVQRPFKPHGEIYPSPLSTREVVKEKMIQGCVVLIPLHAGTQAFRHSQSRRSILKPGD</sequence>